<evidence type="ECO:0000256" key="8">
    <source>
        <dbReference type="PROSITE-ProRule" id="PRU01240"/>
    </source>
</evidence>
<dbReference type="PROSITE" id="PS00138">
    <property type="entry name" value="SUBTILASE_SER"/>
    <property type="match status" value="1"/>
</dbReference>
<evidence type="ECO:0000256" key="3">
    <source>
        <dbReference type="ARBA" id="ARBA00022729"/>
    </source>
</evidence>
<dbReference type="Gene3D" id="3.30.70.80">
    <property type="entry name" value="Peptidase S8 propeptide/proteinase inhibitor I9"/>
    <property type="match status" value="1"/>
</dbReference>
<evidence type="ECO:0000256" key="4">
    <source>
        <dbReference type="ARBA" id="ARBA00022801"/>
    </source>
</evidence>
<feature type="active site" description="Charge relay system" evidence="7 8">
    <location>
        <position position="897"/>
    </location>
</feature>
<evidence type="ECO:0000259" key="10">
    <source>
        <dbReference type="Pfam" id="PF00082"/>
    </source>
</evidence>
<feature type="domain" description="Subtilisin-like protease fibronectin type-III" evidence="13">
    <location>
        <begin position="1008"/>
        <end position="1105"/>
    </location>
</feature>
<dbReference type="InterPro" id="IPR023828">
    <property type="entry name" value="Peptidase_S8_Ser-AS"/>
</dbReference>
<dbReference type="PRINTS" id="PR00723">
    <property type="entry name" value="SUBTILISIN"/>
</dbReference>
<dbReference type="GO" id="GO:0006508">
    <property type="term" value="P:proteolysis"/>
    <property type="evidence" value="ECO:0007669"/>
    <property type="project" value="UniProtKB-KW"/>
</dbReference>
<dbReference type="InterPro" id="IPR045051">
    <property type="entry name" value="SBT"/>
</dbReference>
<evidence type="ECO:0000259" key="12">
    <source>
        <dbReference type="Pfam" id="PF05922"/>
    </source>
</evidence>
<feature type="region of interest" description="Disordered" evidence="9">
    <location>
        <begin position="86"/>
        <end position="129"/>
    </location>
</feature>
<keyword evidence="3" id="KW-0732">Signal</keyword>
<dbReference type="InterPro" id="IPR010259">
    <property type="entry name" value="S8pro/Inhibitor_I9"/>
</dbReference>
<accession>A0A6A2ZEG8</accession>
<evidence type="ECO:0000313" key="15">
    <source>
        <dbReference type="Proteomes" id="UP000436088"/>
    </source>
</evidence>
<evidence type="ECO:0000313" key="14">
    <source>
        <dbReference type="EMBL" id="KAE8689472.1"/>
    </source>
</evidence>
<dbReference type="SUPFAM" id="SSF52025">
    <property type="entry name" value="PA domain"/>
    <property type="match status" value="1"/>
</dbReference>
<dbReference type="FunFam" id="3.50.30.30:FF:000005">
    <property type="entry name" value="subtilisin-like protease SBT1.5"/>
    <property type="match status" value="1"/>
</dbReference>
<feature type="domain" description="PA" evidence="11">
    <location>
        <begin position="720"/>
        <end position="811"/>
    </location>
</feature>
<dbReference type="Gene3D" id="3.50.30.30">
    <property type="match status" value="1"/>
</dbReference>
<dbReference type="Pfam" id="PF17766">
    <property type="entry name" value="fn3_6"/>
    <property type="match status" value="1"/>
</dbReference>
<dbReference type="InterPro" id="IPR003137">
    <property type="entry name" value="PA_domain"/>
</dbReference>
<feature type="domain" description="Peptidase S8/S53" evidence="10">
    <location>
        <begin position="472"/>
        <end position="955"/>
    </location>
</feature>
<dbReference type="Gene3D" id="2.60.40.2310">
    <property type="match status" value="1"/>
</dbReference>
<dbReference type="InterPro" id="IPR000209">
    <property type="entry name" value="Peptidase_S8/S53_dom"/>
</dbReference>
<feature type="compositionally biased region" description="Polar residues" evidence="9">
    <location>
        <begin position="102"/>
        <end position="120"/>
    </location>
</feature>
<keyword evidence="6" id="KW-0325">Glycoprotein</keyword>
<evidence type="ECO:0000256" key="5">
    <source>
        <dbReference type="ARBA" id="ARBA00022825"/>
    </source>
</evidence>
<dbReference type="FunFam" id="3.30.70.80:FF:000002">
    <property type="entry name" value="Subtilisin-like protease SBT5.3"/>
    <property type="match status" value="1"/>
</dbReference>
<feature type="region of interest" description="Disordered" evidence="9">
    <location>
        <begin position="1"/>
        <end position="22"/>
    </location>
</feature>
<evidence type="ECO:0000256" key="7">
    <source>
        <dbReference type="PIRSR" id="PIRSR615500-1"/>
    </source>
</evidence>
<keyword evidence="15" id="KW-1185">Reference proteome</keyword>
<proteinExistence type="inferred from homology"/>
<dbReference type="InterPro" id="IPR037045">
    <property type="entry name" value="S8pro/Inhibitor_I9_sf"/>
</dbReference>
<dbReference type="FunFam" id="3.40.50.200:FF:000006">
    <property type="entry name" value="Subtilisin-like protease SBT1.5"/>
    <property type="match status" value="1"/>
</dbReference>
<keyword evidence="2 8" id="KW-0645">Protease</keyword>
<keyword evidence="5 8" id="KW-0720">Serine protease</keyword>
<dbReference type="InterPro" id="IPR036852">
    <property type="entry name" value="Peptidase_S8/S53_dom_sf"/>
</dbReference>
<protein>
    <submittedName>
        <fullName evidence="14">Subtilase family protein isoform 2</fullName>
    </submittedName>
</protein>
<feature type="active site" description="Charge relay system" evidence="7 8">
    <location>
        <position position="554"/>
    </location>
</feature>
<reference evidence="14" key="1">
    <citation type="submission" date="2019-09" db="EMBL/GenBank/DDBJ databases">
        <title>Draft genome information of white flower Hibiscus syriacus.</title>
        <authorList>
            <person name="Kim Y.-M."/>
        </authorList>
    </citation>
    <scope>NUCLEOTIDE SEQUENCE [LARGE SCALE GENOMIC DNA]</scope>
    <source>
        <strain evidence="14">YM2019G1</strain>
    </source>
</reference>
<evidence type="ECO:0000256" key="2">
    <source>
        <dbReference type="ARBA" id="ARBA00022670"/>
    </source>
</evidence>
<dbReference type="CDD" id="cd02120">
    <property type="entry name" value="PA_subtilisin_like"/>
    <property type="match status" value="1"/>
</dbReference>
<dbReference type="InterPro" id="IPR015500">
    <property type="entry name" value="Peptidase_S8_subtilisin-rel"/>
</dbReference>
<dbReference type="PANTHER" id="PTHR10795">
    <property type="entry name" value="PROPROTEIN CONVERTASE SUBTILISIN/KEXIN"/>
    <property type="match status" value="1"/>
</dbReference>
<evidence type="ECO:0000256" key="6">
    <source>
        <dbReference type="ARBA" id="ARBA00023180"/>
    </source>
</evidence>
<evidence type="ECO:0000256" key="9">
    <source>
        <dbReference type="SAM" id="MobiDB-lite"/>
    </source>
</evidence>
<feature type="domain" description="Inhibitor I9" evidence="12">
    <location>
        <begin position="355"/>
        <end position="432"/>
    </location>
</feature>
<dbReference type="InterPro" id="IPR034197">
    <property type="entry name" value="Peptidases_S8_3"/>
</dbReference>
<dbReference type="CDD" id="cd04852">
    <property type="entry name" value="Peptidases_S8_3"/>
    <property type="match status" value="1"/>
</dbReference>
<dbReference type="Gene3D" id="3.40.50.200">
    <property type="entry name" value="Peptidase S8/S53 domain"/>
    <property type="match status" value="1"/>
</dbReference>
<sequence>MRLDPMTSRTRNQANQGVHPLLNLGGRHRHAALTFVTVPTDSYSLPAPPPPRRGGRRPQDSPPRTPTPTNEPTVALLFTGQIAFSYHHTAGPSNPRHPRPSLSATPTLYSMPSGSISQSMPDVAPPSSVVPEQPELMWHHAFGFTEDFKQGFPIPKGTVVVSSSHQHAEPSPSPSFVASFATDSGEHSAHGGDADNDGSLERHRLFGQSRFATSLSNAAPVYLHVDLVTSLIGCSWKYGFETGLHGCCKPSYTPHSSASITVHMPINFVKPDILVPELPRITPPHDARPSLLIRSPSVLILINHCGSCDHFVSTWFPLAFLQCSVLSFSMKTTIACFFLLLILVPLLGTSVDKKVYIVYFGQHVNGEKALHEIEKFHLSYLHSVKESEEDARSSLLYSYKHSINGFAAKLTPDEVSKLSEKEEVLSVFPSHGMYSGHTSRSWEFVGLDEEDGYSSRKLKNGGENLALRAKYGKDVIIGVMDSGVWPESPSFSDQGMDPIPKSWRGICQEGVAFNSSNCNRKIIGARYYVKGFEAEYGTVNPTEDFLSPRDADGHGTHTASTAAGRQVSDAAALGGFAKGTASGGAPLARLSIYKACWAIPNEPKADGNTCFNSDMLAALDDAIADGVDIISVSIGTDEPLSFENDVIGLAALEASKRNILVVCSAGNSGPDPGTLSNPAPWIITVGASSVDRAFSASVKLRNGLSLQGPSITPNKLKKMYPLVYAGDVVDPGVARNLTGQCFPGSLDPTKVKGKIVVCMRGDGLRVAKGLEVKRAGGVGFVLANDEFYGDDMQYDPHFLPATTLSYDDGIKILEYIYSTKNPMAKINAGKTKLNYKPAPFMAEFTSRGPNVVDPYILKPDITAPGHNILAAWSEASSPTKLPLDHRSVKYNLESGTSMACPHISGAAALLKAIHPHWSVAAIKSALMTTAAITNNLGNPITDSYGYDANPFQFGSGHFQPTKAVDPGLIYDATYHDYLLYLCAAGPDALVELSSTFKCPANPPSTLTLNYPSFAIPNLNTPVTVTRTVTNIGRPKSTYLFFVEPPLGVVVEATPSILRFKRIGEKLSFNITVYPRNDLSGENSEYGFGWYSWDDGLYHVRSPMAVYLP</sequence>
<dbReference type="Pfam" id="PF05922">
    <property type="entry name" value="Inhibitor_I9"/>
    <property type="match status" value="1"/>
</dbReference>
<comment type="caution">
    <text evidence="14">The sequence shown here is derived from an EMBL/GenBank/DDBJ whole genome shotgun (WGS) entry which is preliminary data.</text>
</comment>
<dbReference type="Pfam" id="PF00082">
    <property type="entry name" value="Peptidase_S8"/>
    <property type="match status" value="1"/>
</dbReference>
<name>A0A6A2ZEG8_HIBSY</name>
<comment type="similarity">
    <text evidence="1 8">Belongs to the peptidase S8 family.</text>
</comment>
<evidence type="ECO:0000259" key="11">
    <source>
        <dbReference type="Pfam" id="PF02225"/>
    </source>
</evidence>
<feature type="compositionally biased region" description="Basic and acidic residues" evidence="9">
    <location>
        <begin position="184"/>
        <end position="200"/>
    </location>
</feature>
<feature type="active site" description="Charge relay system" evidence="7 8">
    <location>
        <position position="481"/>
    </location>
</feature>
<organism evidence="14 15">
    <name type="scientific">Hibiscus syriacus</name>
    <name type="common">Rose of Sharon</name>
    <dbReference type="NCBI Taxonomy" id="106335"/>
    <lineage>
        <taxon>Eukaryota</taxon>
        <taxon>Viridiplantae</taxon>
        <taxon>Streptophyta</taxon>
        <taxon>Embryophyta</taxon>
        <taxon>Tracheophyta</taxon>
        <taxon>Spermatophyta</taxon>
        <taxon>Magnoliopsida</taxon>
        <taxon>eudicotyledons</taxon>
        <taxon>Gunneridae</taxon>
        <taxon>Pentapetalae</taxon>
        <taxon>rosids</taxon>
        <taxon>malvids</taxon>
        <taxon>Malvales</taxon>
        <taxon>Malvaceae</taxon>
        <taxon>Malvoideae</taxon>
        <taxon>Hibiscus</taxon>
    </lineage>
</organism>
<dbReference type="PROSITE" id="PS51892">
    <property type="entry name" value="SUBTILASE"/>
    <property type="match status" value="1"/>
</dbReference>
<dbReference type="GO" id="GO:0004252">
    <property type="term" value="F:serine-type endopeptidase activity"/>
    <property type="evidence" value="ECO:0007669"/>
    <property type="project" value="UniProtKB-UniRule"/>
</dbReference>
<dbReference type="InterPro" id="IPR046450">
    <property type="entry name" value="PA_dom_sf"/>
</dbReference>
<keyword evidence="4 8" id="KW-0378">Hydrolase</keyword>
<gene>
    <name evidence="14" type="ORF">F3Y22_tig00110937pilonHSYRG00082</name>
</gene>
<feature type="region of interest" description="Disordered" evidence="9">
    <location>
        <begin position="37"/>
        <end position="72"/>
    </location>
</feature>
<evidence type="ECO:0000259" key="13">
    <source>
        <dbReference type="Pfam" id="PF17766"/>
    </source>
</evidence>
<feature type="region of interest" description="Disordered" evidence="9">
    <location>
        <begin position="163"/>
        <end position="200"/>
    </location>
</feature>
<feature type="compositionally biased region" description="Polar residues" evidence="9">
    <location>
        <begin position="7"/>
        <end position="16"/>
    </location>
</feature>
<dbReference type="Proteomes" id="UP000436088">
    <property type="component" value="Unassembled WGS sequence"/>
</dbReference>
<dbReference type="InterPro" id="IPR041469">
    <property type="entry name" value="Subtilisin-like_FN3"/>
</dbReference>
<dbReference type="Pfam" id="PF02225">
    <property type="entry name" value="PA"/>
    <property type="match status" value="1"/>
</dbReference>
<evidence type="ECO:0000256" key="1">
    <source>
        <dbReference type="ARBA" id="ARBA00011073"/>
    </source>
</evidence>
<dbReference type="AlphaFoldDB" id="A0A6A2ZEG8"/>
<dbReference type="SUPFAM" id="SSF52743">
    <property type="entry name" value="Subtilisin-like"/>
    <property type="match status" value="1"/>
</dbReference>
<dbReference type="EMBL" id="VEPZ02001171">
    <property type="protein sequence ID" value="KAE8689472.1"/>
    <property type="molecule type" value="Genomic_DNA"/>
</dbReference>